<dbReference type="HAMAP" id="MF_00107">
    <property type="entry name" value="IspF"/>
    <property type="match status" value="1"/>
</dbReference>
<evidence type="ECO:0000256" key="4">
    <source>
        <dbReference type="ARBA" id="ARBA00012579"/>
    </source>
</evidence>
<dbReference type="InterPro" id="IPR036571">
    <property type="entry name" value="MECDP_synthase_sf"/>
</dbReference>
<evidence type="ECO:0000259" key="10">
    <source>
        <dbReference type="Pfam" id="PF02542"/>
    </source>
</evidence>
<comment type="pathway">
    <text evidence="2 8">Isoprenoid biosynthesis; isopentenyl diphosphate biosynthesis via DXP pathway; isopentenyl diphosphate from 1-deoxy-D-xylulose 5-phosphate: step 4/6.</text>
</comment>
<dbReference type="SUPFAM" id="SSF69765">
    <property type="entry name" value="IpsF-like"/>
    <property type="match status" value="1"/>
</dbReference>
<dbReference type="CDD" id="cd00554">
    <property type="entry name" value="MECDP_synthase"/>
    <property type="match status" value="1"/>
</dbReference>
<accession>A0A650EKM6</accession>
<gene>
    <name evidence="8 11" type="primary">ispF</name>
    <name evidence="11" type="ORF">Melaina855_1780</name>
</gene>
<dbReference type="GO" id="GO:0008685">
    <property type="term" value="F:2-C-methyl-D-erythritol 2,4-cyclodiphosphate synthase activity"/>
    <property type="evidence" value="ECO:0007669"/>
    <property type="project" value="UniProtKB-UniRule"/>
</dbReference>
<dbReference type="GO" id="GO:0016114">
    <property type="term" value="P:terpenoid biosynthetic process"/>
    <property type="evidence" value="ECO:0007669"/>
    <property type="project" value="InterPro"/>
</dbReference>
<feature type="binding site" evidence="8">
    <location>
        <position position="9"/>
    </location>
    <ligand>
        <name>a divalent metal cation</name>
        <dbReference type="ChEBI" id="CHEBI:60240"/>
    </ligand>
</feature>
<dbReference type="Pfam" id="PF02542">
    <property type="entry name" value="YgbB"/>
    <property type="match status" value="1"/>
</dbReference>
<evidence type="ECO:0000256" key="8">
    <source>
        <dbReference type="HAMAP-Rule" id="MF_00107"/>
    </source>
</evidence>
<evidence type="ECO:0000313" key="11">
    <source>
        <dbReference type="EMBL" id="QGT49791.1"/>
    </source>
</evidence>
<comment type="catalytic activity">
    <reaction evidence="1 8 9">
        <text>4-CDP-2-C-methyl-D-erythritol 2-phosphate = 2-C-methyl-D-erythritol 2,4-cyclic diphosphate + CMP</text>
        <dbReference type="Rhea" id="RHEA:23864"/>
        <dbReference type="ChEBI" id="CHEBI:57919"/>
        <dbReference type="ChEBI" id="CHEBI:58483"/>
        <dbReference type="ChEBI" id="CHEBI:60377"/>
        <dbReference type="EC" id="4.6.1.12"/>
    </reaction>
</comment>
<evidence type="ECO:0000256" key="5">
    <source>
        <dbReference type="ARBA" id="ARBA00022723"/>
    </source>
</evidence>
<dbReference type="GO" id="GO:0046872">
    <property type="term" value="F:metal ion binding"/>
    <property type="evidence" value="ECO:0007669"/>
    <property type="project" value="UniProtKB-KW"/>
</dbReference>
<dbReference type="UniPathway" id="UPA00056">
    <property type="reaction ID" value="UER00095"/>
</dbReference>
<comment type="cofactor">
    <cofactor evidence="8">
        <name>a divalent metal cation</name>
        <dbReference type="ChEBI" id="CHEBI:60240"/>
    </cofactor>
    <text evidence="8">Binds 1 divalent metal cation per subunit.</text>
</comment>
<evidence type="ECO:0000256" key="2">
    <source>
        <dbReference type="ARBA" id="ARBA00004709"/>
    </source>
</evidence>
<evidence type="ECO:0000256" key="7">
    <source>
        <dbReference type="ARBA" id="ARBA00023239"/>
    </source>
</evidence>
<dbReference type="NCBIfam" id="TIGR00151">
    <property type="entry name" value="ispF"/>
    <property type="match status" value="1"/>
</dbReference>
<comment type="caution">
    <text evidence="8">Lacks conserved residue(s) required for the propagation of feature annotation.</text>
</comment>
<proteinExistence type="inferred from homology"/>
<evidence type="ECO:0000256" key="6">
    <source>
        <dbReference type="ARBA" id="ARBA00023229"/>
    </source>
</evidence>
<feature type="binding site" evidence="8">
    <location>
        <position position="43"/>
    </location>
    <ligand>
        <name>a divalent metal cation</name>
        <dbReference type="ChEBI" id="CHEBI:60240"/>
    </ligand>
</feature>
<evidence type="ECO:0000256" key="3">
    <source>
        <dbReference type="ARBA" id="ARBA00008480"/>
    </source>
</evidence>
<keyword evidence="6 8" id="KW-0414">Isoprene biosynthesis</keyword>
<comment type="subunit">
    <text evidence="8">Homotrimer.</text>
</comment>
<dbReference type="PANTHER" id="PTHR43181:SF1">
    <property type="entry name" value="2-C-METHYL-D-ERYTHRITOL 2,4-CYCLODIPHOSPHATE SYNTHASE, CHLOROPLASTIC"/>
    <property type="match status" value="1"/>
</dbReference>
<feature type="binding site" evidence="8">
    <location>
        <begin position="9"/>
        <end position="11"/>
    </location>
    <ligand>
        <name>4-CDP-2-C-methyl-D-erythritol 2-phosphate</name>
        <dbReference type="ChEBI" id="CHEBI:57919"/>
    </ligand>
</feature>
<evidence type="ECO:0000256" key="9">
    <source>
        <dbReference type="RuleBase" id="RU004395"/>
    </source>
</evidence>
<feature type="binding site" evidence="8">
    <location>
        <begin position="62"/>
        <end position="66"/>
    </location>
    <ligand>
        <name>4-CDP-2-C-methyl-D-erythritol 2-phosphate</name>
        <dbReference type="ChEBI" id="CHEBI:57919"/>
    </ligand>
</feature>
<name>A0A650EKM6_9BACT</name>
<organism evidence="11">
    <name type="scientific">uncultured Candidatus Melainabacteria bacterium</name>
    <dbReference type="NCBI Taxonomy" id="2682970"/>
    <lineage>
        <taxon>Bacteria</taxon>
        <taxon>Bacillati</taxon>
        <taxon>Candidatus Melainabacteria</taxon>
        <taxon>environmental samples</taxon>
    </lineage>
</organism>
<dbReference type="Gene3D" id="3.30.1330.50">
    <property type="entry name" value="2-C-methyl-D-erythritol 2,4-cyclodiphosphate synthase"/>
    <property type="match status" value="1"/>
</dbReference>
<evidence type="ECO:0000256" key="1">
    <source>
        <dbReference type="ARBA" id="ARBA00000200"/>
    </source>
</evidence>
<reference evidence="11" key="1">
    <citation type="journal article" date="2020" name="J. ISSAAS">
        <title>Lactobacilli and other gastrointestinal microbiota of Peromyscus leucopus, reservoir host for agents of Lyme disease and other zoonoses in North America.</title>
        <authorList>
            <person name="Milovic A."/>
            <person name="Bassam K."/>
            <person name="Shao H."/>
            <person name="Chatzistamou I."/>
            <person name="Tufts D.M."/>
            <person name="Diuk-Wasser M."/>
            <person name="Barbour A.G."/>
        </authorList>
    </citation>
    <scope>NUCLEOTIDE SEQUENCE</scope>
    <source>
        <strain evidence="11">LL20</strain>
    </source>
</reference>
<dbReference type="AlphaFoldDB" id="A0A650EKM6"/>
<feature type="site" description="Transition state stabilizer" evidence="8">
    <location>
        <position position="134"/>
    </location>
</feature>
<dbReference type="InterPro" id="IPR003526">
    <property type="entry name" value="MECDP_synthase"/>
</dbReference>
<dbReference type="FunFam" id="3.30.1330.50:FF:000001">
    <property type="entry name" value="2-C-methyl-D-erythritol 2,4-cyclodiphosphate synthase"/>
    <property type="match status" value="1"/>
</dbReference>
<feature type="domain" description="2-C-methyl-D-erythritol 2,4-cyclodiphosphate synthase" evidence="10">
    <location>
        <begin position="3"/>
        <end position="155"/>
    </location>
</feature>
<comment type="similarity">
    <text evidence="3 8 9">Belongs to the IspF family.</text>
</comment>
<keyword evidence="5 8" id="KW-0479">Metal-binding</keyword>
<keyword evidence="7 8" id="KW-0456">Lyase</keyword>
<sequence length="163" mass="18197">MYRIGIGYDIHQLIEGRDLIIGGVKITHEKGLLGHSDADVLIHALIDGILGALALDDIGTLFPDTDPKYKNIDSTLLLKHVYEYVQNKGYVIVNIDSNIIAQAPKMMPYIPKMKDVLCQILDITPEDLSIKAKTKEKMDAVGQKLAIEANAVVLLQKRIRKMY</sequence>
<dbReference type="EMBL" id="MN577570">
    <property type="protein sequence ID" value="QGT49791.1"/>
    <property type="molecule type" value="Genomic_DNA"/>
</dbReference>
<feature type="site" description="Transition state stabilizer" evidence="8">
    <location>
        <position position="35"/>
    </location>
</feature>
<protein>
    <recommendedName>
        <fullName evidence="4 8">2-C-methyl-D-erythritol 2,4-cyclodiphosphate synthase</fullName>
        <shortName evidence="8">MECDP-synthase</shortName>
        <shortName evidence="8">MECPP-synthase</shortName>
        <shortName evidence="8">MECPS</shortName>
        <ecNumber evidence="4 8">4.6.1.12</ecNumber>
    </recommendedName>
</protein>
<dbReference type="PROSITE" id="PS01350">
    <property type="entry name" value="ISPF"/>
    <property type="match status" value="1"/>
</dbReference>
<dbReference type="InterPro" id="IPR020555">
    <property type="entry name" value="MECDP_synthase_CS"/>
</dbReference>
<dbReference type="EC" id="4.6.1.12" evidence="4 8"/>
<feature type="binding site" evidence="8">
    <location>
        <begin position="35"/>
        <end position="36"/>
    </location>
    <ligand>
        <name>4-CDP-2-C-methyl-D-erythritol 2-phosphate</name>
        <dbReference type="ChEBI" id="CHEBI:57919"/>
    </ligand>
</feature>
<feature type="binding site" evidence="8">
    <location>
        <position position="11"/>
    </location>
    <ligand>
        <name>a divalent metal cation</name>
        <dbReference type="ChEBI" id="CHEBI:60240"/>
    </ligand>
</feature>
<feature type="binding site" evidence="8">
    <location>
        <begin position="57"/>
        <end position="59"/>
    </location>
    <ligand>
        <name>4-CDP-2-C-methyl-D-erythritol 2-phosphate</name>
        <dbReference type="ChEBI" id="CHEBI:57919"/>
    </ligand>
</feature>
<dbReference type="GO" id="GO:0019288">
    <property type="term" value="P:isopentenyl diphosphate biosynthetic process, methylerythritol 4-phosphate pathway"/>
    <property type="evidence" value="ECO:0007669"/>
    <property type="project" value="UniProtKB-UniRule"/>
</dbReference>
<dbReference type="PANTHER" id="PTHR43181">
    <property type="entry name" value="2-C-METHYL-D-ERYTHRITOL 2,4-CYCLODIPHOSPHATE SYNTHASE, CHLOROPLASTIC"/>
    <property type="match status" value="1"/>
</dbReference>
<comment type="function">
    <text evidence="8">Involved in the biosynthesis of isopentenyl diphosphate (IPP) and dimethylallyl diphosphate (DMAPP), two major building blocks of isoprenoid compounds. Catalyzes the conversion of 4-diphosphocytidyl-2-C-methyl-D-erythritol 2-phosphate (CDP-ME2P) to 2-C-methyl-D-erythritol 2,4-cyclodiphosphate (ME-CPP) with a corresponding release of cytidine 5-monophosphate (CMP).</text>
</comment>